<dbReference type="Proteomes" id="UP000324705">
    <property type="component" value="Chromosome 4B"/>
</dbReference>
<evidence type="ECO:0000313" key="7">
    <source>
        <dbReference type="Proteomes" id="UP000324705"/>
    </source>
</evidence>
<evidence type="ECO:0000259" key="5">
    <source>
        <dbReference type="PROSITE" id="PS50219"/>
    </source>
</evidence>
<evidence type="ECO:0000256" key="4">
    <source>
        <dbReference type="ARBA" id="ARBA00022927"/>
    </source>
</evidence>
<dbReference type="PANTHER" id="PTHR12894:SF27">
    <property type="entry name" value="TRANSFORMING GROWTH FACTOR-BETA RECEPTOR-ASSOCIATED PROTEIN 1"/>
    <property type="match status" value="1"/>
</dbReference>
<keyword evidence="7" id="KW-1185">Reference proteome</keyword>
<comment type="subcellular location">
    <subcellularLocation>
        <location evidence="1">Cytoplasm</location>
    </subcellularLocation>
</comment>
<evidence type="ECO:0000256" key="1">
    <source>
        <dbReference type="ARBA" id="ARBA00004496"/>
    </source>
</evidence>
<dbReference type="InterPro" id="IPR032914">
    <property type="entry name" value="Vam6/VPS39/TRAP1"/>
</dbReference>
<evidence type="ECO:0000256" key="2">
    <source>
        <dbReference type="ARBA" id="ARBA00022448"/>
    </source>
</evidence>
<keyword evidence="2" id="KW-0813">Transport</keyword>
<dbReference type="SUPFAM" id="SSF101908">
    <property type="entry name" value="Putative isomerase YbhE"/>
    <property type="match status" value="1"/>
</dbReference>
<organism evidence="6 7">
    <name type="scientific">Triticum turgidum subsp. durum</name>
    <name type="common">Durum wheat</name>
    <name type="synonym">Triticum durum</name>
    <dbReference type="NCBI Taxonomy" id="4567"/>
    <lineage>
        <taxon>Eukaryota</taxon>
        <taxon>Viridiplantae</taxon>
        <taxon>Streptophyta</taxon>
        <taxon>Embryophyta</taxon>
        <taxon>Tracheophyta</taxon>
        <taxon>Spermatophyta</taxon>
        <taxon>Magnoliopsida</taxon>
        <taxon>Liliopsida</taxon>
        <taxon>Poales</taxon>
        <taxon>Poaceae</taxon>
        <taxon>BOP clade</taxon>
        <taxon>Pooideae</taxon>
        <taxon>Triticodae</taxon>
        <taxon>Triticeae</taxon>
        <taxon>Triticinae</taxon>
        <taxon>Triticum</taxon>
    </lineage>
</organism>
<keyword evidence="3" id="KW-0963">Cytoplasm</keyword>
<dbReference type="GO" id="GO:0015031">
    <property type="term" value="P:protein transport"/>
    <property type="evidence" value="ECO:0007669"/>
    <property type="project" value="UniProtKB-KW"/>
</dbReference>
<dbReference type="GO" id="GO:0034058">
    <property type="term" value="P:endosomal vesicle fusion"/>
    <property type="evidence" value="ECO:0007669"/>
    <property type="project" value="TreeGrafter"/>
</dbReference>
<sequence>MVHSAYDAVELVSGVPGRIEAVASHAGKLLVAASDCSLRIYSPPAPADGEIRRDGPYALERQEQRLWRRAPSAMEASASRGLLLSLSEWVALHRLPGLETVAVVSKTKGTNVFAWDDRRGLLAAGRQKRLTVFRLDSGREFVEVKEFSVPDIVKSMAWCGDNICLGIRRDYMIINSVTGALTEVFSSGRIAPPLVVPLPTGELLLGKTTLVYLLIKTGNLFKTVG</sequence>
<dbReference type="GO" id="GO:0006914">
    <property type="term" value="P:autophagy"/>
    <property type="evidence" value="ECO:0007669"/>
    <property type="project" value="TreeGrafter"/>
</dbReference>
<reference evidence="6 7" key="1">
    <citation type="submission" date="2017-09" db="EMBL/GenBank/DDBJ databases">
        <authorList>
            <consortium name="International Durum Wheat Genome Sequencing Consortium (IDWGSC)"/>
            <person name="Milanesi L."/>
        </authorList>
    </citation>
    <scope>NUCLEOTIDE SEQUENCE [LARGE SCALE GENOMIC DNA]</scope>
    <source>
        <strain evidence="7">cv. Svevo</strain>
    </source>
</reference>
<dbReference type="PANTHER" id="PTHR12894">
    <property type="entry name" value="CNH DOMAIN CONTAINING"/>
    <property type="match status" value="1"/>
</dbReference>
<dbReference type="PROSITE" id="PS50219">
    <property type="entry name" value="CNH"/>
    <property type="match status" value="1"/>
</dbReference>
<feature type="domain" description="CNH" evidence="5">
    <location>
        <begin position="16"/>
        <end position="225"/>
    </location>
</feature>
<dbReference type="Gramene" id="TRITD4Bv1G014680.5">
    <property type="protein sequence ID" value="TRITD4Bv1G014680.5"/>
    <property type="gene ID" value="TRITD4Bv1G014680"/>
</dbReference>
<evidence type="ECO:0000313" key="6">
    <source>
        <dbReference type="EMBL" id="VAI01697.1"/>
    </source>
</evidence>
<protein>
    <recommendedName>
        <fullName evidence="5">CNH domain-containing protein</fullName>
    </recommendedName>
</protein>
<dbReference type="InterPro" id="IPR001180">
    <property type="entry name" value="CNH_dom"/>
</dbReference>
<gene>
    <name evidence="6" type="ORF">TRITD_4Bv1G014680</name>
</gene>
<dbReference type="AlphaFoldDB" id="A0A9R0W9B1"/>
<keyword evidence="4" id="KW-0653">Protein transport</keyword>
<accession>A0A9R0W9B1</accession>
<proteinExistence type="predicted"/>
<evidence type="ECO:0000256" key="3">
    <source>
        <dbReference type="ARBA" id="ARBA00022490"/>
    </source>
</evidence>
<dbReference type="GO" id="GO:0005737">
    <property type="term" value="C:cytoplasm"/>
    <property type="evidence" value="ECO:0007669"/>
    <property type="project" value="UniProtKB-SubCell"/>
</dbReference>
<dbReference type="GO" id="GO:0016020">
    <property type="term" value="C:membrane"/>
    <property type="evidence" value="ECO:0007669"/>
    <property type="project" value="TreeGrafter"/>
</dbReference>
<name>A0A9R0W9B1_TRITD</name>
<dbReference type="EMBL" id="LT934118">
    <property type="protein sequence ID" value="VAI01697.1"/>
    <property type="molecule type" value="Genomic_DNA"/>
</dbReference>